<proteinExistence type="predicted"/>
<dbReference type="InterPro" id="IPR001878">
    <property type="entry name" value="Znf_CCHC"/>
</dbReference>
<reference evidence="3" key="4">
    <citation type="submission" date="2025-09" db="UniProtKB">
        <authorList>
            <consortium name="Ensembl"/>
        </authorList>
    </citation>
    <scope>IDENTIFICATION</scope>
</reference>
<keyword evidence="1" id="KW-0862">Zinc</keyword>
<dbReference type="SUPFAM" id="SSF57756">
    <property type="entry name" value="Retrovirus zinc finger-like domains"/>
    <property type="match status" value="1"/>
</dbReference>
<protein>
    <recommendedName>
        <fullName evidence="2">CCHC-type domain-containing protein</fullName>
    </recommendedName>
</protein>
<dbReference type="Bgee" id="ENSAMXG00000039387">
    <property type="expression patterns" value="Expressed in testis and 8 other cell types or tissues"/>
</dbReference>
<dbReference type="Gene3D" id="4.10.60.10">
    <property type="entry name" value="Zinc finger, CCHC-type"/>
    <property type="match status" value="1"/>
</dbReference>
<dbReference type="GO" id="GO:0003676">
    <property type="term" value="F:nucleic acid binding"/>
    <property type="evidence" value="ECO:0007669"/>
    <property type="project" value="InterPro"/>
</dbReference>
<dbReference type="InParanoid" id="A0A3B1KHF4"/>
<dbReference type="PROSITE" id="PS50158">
    <property type="entry name" value="ZF_CCHC"/>
    <property type="match status" value="1"/>
</dbReference>
<keyword evidence="1" id="KW-0479">Metal-binding</keyword>
<reference evidence="4" key="2">
    <citation type="journal article" date="2014" name="Nat. Commun.">
        <title>The cavefish genome reveals candidate genes for eye loss.</title>
        <authorList>
            <person name="McGaugh S.E."/>
            <person name="Gross J.B."/>
            <person name="Aken B."/>
            <person name="Blin M."/>
            <person name="Borowsky R."/>
            <person name="Chalopin D."/>
            <person name="Hinaux H."/>
            <person name="Jeffery W.R."/>
            <person name="Keene A."/>
            <person name="Ma L."/>
            <person name="Minx P."/>
            <person name="Murphy D."/>
            <person name="O'Quin K.E."/>
            <person name="Retaux S."/>
            <person name="Rohner N."/>
            <person name="Searle S.M."/>
            <person name="Stahl B.A."/>
            <person name="Tabin C."/>
            <person name="Volff J.N."/>
            <person name="Yoshizawa M."/>
            <person name="Warren W.C."/>
        </authorList>
    </citation>
    <scope>NUCLEOTIDE SEQUENCE [LARGE SCALE GENOMIC DNA]</scope>
    <source>
        <strain evidence="4">female</strain>
    </source>
</reference>
<dbReference type="Proteomes" id="UP000018467">
    <property type="component" value="Unassembled WGS sequence"/>
</dbReference>
<dbReference type="GeneTree" id="ENSGT01040000242809"/>
<dbReference type="Pfam" id="PF00098">
    <property type="entry name" value="zf-CCHC"/>
    <property type="match status" value="1"/>
</dbReference>
<reference evidence="3" key="3">
    <citation type="submission" date="2025-08" db="UniProtKB">
        <authorList>
            <consortium name="Ensembl"/>
        </authorList>
    </citation>
    <scope>IDENTIFICATION</scope>
</reference>
<evidence type="ECO:0000256" key="1">
    <source>
        <dbReference type="PROSITE-ProRule" id="PRU00047"/>
    </source>
</evidence>
<reference evidence="4" key="1">
    <citation type="submission" date="2013-03" db="EMBL/GenBank/DDBJ databases">
        <authorList>
            <person name="Jeffery W."/>
            <person name="Warren W."/>
            <person name="Wilson R.K."/>
        </authorList>
    </citation>
    <scope>NUCLEOTIDE SEQUENCE</scope>
    <source>
        <strain evidence="4">female</strain>
    </source>
</reference>
<name>A0A3B1KHF4_ASTMX</name>
<evidence type="ECO:0000313" key="4">
    <source>
        <dbReference type="Proteomes" id="UP000018467"/>
    </source>
</evidence>
<evidence type="ECO:0000259" key="2">
    <source>
        <dbReference type="PROSITE" id="PS50158"/>
    </source>
</evidence>
<dbReference type="AlphaFoldDB" id="A0A3B1KHF4"/>
<accession>A0A3B1KHF4</accession>
<feature type="domain" description="CCHC-type" evidence="2">
    <location>
        <begin position="44"/>
        <end position="56"/>
    </location>
</feature>
<organism evidence="3 4">
    <name type="scientific">Astyanax mexicanus</name>
    <name type="common">Blind cave fish</name>
    <name type="synonym">Astyanax fasciatus mexicanus</name>
    <dbReference type="NCBI Taxonomy" id="7994"/>
    <lineage>
        <taxon>Eukaryota</taxon>
        <taxon>Metazoa</taxon>
        <taxon>Chordata</taxon>
        <taxon>Craniata</taxon>
        <taxon>Vertebrata</taxon>
        <taxon>Euteleostomi</taxon>
        <taxon>Actinopterygii</taxon>
        <taxon>Neopterygii</taxon>
        <taxon>Teleostei</taxon>
        <taxon>Ostariophysi</taxon>
        <taxon>Characiformes</taxon>
        <taxon>Characoidei</taxon>
        <taxon>Acestrorhamphidae</taxon>
        <taxon>Acestrorhamphinae</taxon>
        <taxon>Astyanax</taxon>
    </lineage>
</organism>
<sequence>DDRNQCTFFTCGSGQTWRGRSRGNMNRGRGGRFDPYFQQSTEVCYNCGQLGHFAREYGNVMTSTTISLVST</sequence>
<keyword evidence="1" id="KW-0863">Zinc-finger</keyword>
<evidence type="ECO:0000313" key="3">
    <source>
        <dbReference type="Ensembl" id="ENSAMXP00000053301.1"/>
    </source>
</evidence>
<keyword evidence="4" id="KW-1185">Reference proteome</keyword>
<dbReference type="InterPro" id="IPR036875">
    <property type="entry name" value="Znf_CCHC_sf"/>
</dbReference>
<dbReference type="GO" id="GO:0008270">
    <property type="term" value="F:zinc ion binding"/>
    <property type="evidence" value="ECO:0007669"/>
    <property type="project" value="UniProtKB-KW"/>
</dbReference>
<dbReference type="Ensembl" id="ENSAMXT00000056654.1">
    <property type="protein sequence ID" value="ENSAMXP00000053301.1"/>
    <property type="gene ID" value="ENSAMXG00000039387.1"/>
</dbReference>